<dbReference type="Pfam" id="PF05380">
    <property type="entry name" value="Peptidase_A17"/>
    <property type="match status" value="1"/>
</dbReference>
<keyword evidence="2" id="KW-1185">Reference proteome</keyword>
<dbReference type="Proteomes" id="UP000299102">
    <property type="component" value="Unassembled WGS sequence"/>
</dbReference>
<sequence>MTLGFNLGLRGTPSEILKTSLPSTKRQARSAAIFIFDPLDLTSPDLITDKSMLQDLWRSGVDWNKQVKVNEHKKWLKWVNEIMKLASIKIPRCLSTGHIEGEIHMFVDANKRSYTAAVYWRVKLREIETAVSLIVGKDRFAILKIISIPRFELQAALLGARPTPSITNEIDLNVYGNVPIYYGDPRHGDPRHGRRAPTEGNVMLIVNSSSPR</sequence>
<protein>
    <recommendedName>
        <fullName evidence="3">DUF5641 domain-containing protein</fullName>
    </recommendedName>
</protein>
<evidence type="ECO:0000313" key="2">
    <source>
        <dbReference type="Proteomes" id="UP000299102"/>
    </source>
</evidence>
<organism evidence="1 2">
    <name type="scientific">Eumeta variegata</name>
    <name type="common">Bagworm moth</name>
    <name type="synonym">Eumeta japonica</name>
    <dbReference type="NCBI Taxonomy" id="151549"/>
    <lineage>
        <taxon>Eukaryota</taxon>
        <taxon>Metazoa</taxon>
        <taxon>Ecdysozoa</taxon>
        <taxon>Arthropoda</taxon>
        <taxon>Hexapoda</taxon>
        <taxon>Insecta</taxon>
        <taxon>Pterygota</taxon>
        <taxon>Neoptera</taxon>
        <taxon>Endopterygota</taxon>
        <taxon>Lepidoptera</taxon>
        <taxon>Glossata</taxon>
        <taxon>Ditrysia</taxon>
        <taxon>Tineoidea</taxon>
        <taxon>Psychidae</taxon>
        <taxon>Oiketicinae</taxon>
        <taxon>Eumeta</taxon>
    </lineage>
</organism>
<dbReference type="STRING" id="151549.A0A4C1Z4A4"/>
<dbReference type="OrthoDB" id="5983986at2759"/>
<accession>A0A4C1Z4A4</accession>
<evidence type="ECO:0008006" key="3">
    <source>
        <dbReference type="Google" id="ProtNLM"/>
    </source>
</evidence>
<dbReference type="EMBL" id="BGZK01001543">
    <property type="protein sequence ID" value="GBP82013.1"/>
    <property type="molecule type" value="Genomic_DNA"/>
</dbReference>
<dbReference type="PANTHER" id="PTHR47331">
    <property type="entry name" value="PHD-TYPE DOMAIN-CONTAINING PROTEIN"/>
    <property type="match status" value="1"/>
</dbReference>
<dbReference type="InterPro" id="IPR008042">
    <property type="entry name" value="Retrotrans_Pao"/>
</dbReference>
<evidence type="ECO:0000313" key="1">
    <source>
        <dbReference type="EMBL" id="GBP82013.1"/>
    </source>
</evidence>
<reference evidence="1 2" key="1">
    <citation type="journal article" date="2019" name="Commun. Biol.">
        <title>The bagworm genome reveals a unique fibroin gene that provides high tensile strength.</title>
        <authorList>
            <person name="Kono N."/>
            <person name="Nakamura H."/>
            <person name="Ohtoshi R."/>
            <person name="Tomita M."/>
            <person name="Numata K."/>
            <person name="Arakawa K."/>
        </authorList>
    </citation>
    <scope>NUCLEOTIDE SEQUENCE [LARGE SCALE GENOMIC DNA]</scope>
</reference>
<gene>
    <name evidence="1" type="ORF">EVAR_52216_1</name>
</gene>
<proteinExistence type="predicted"/>
<comment type="caution">
    <text evidence="1">The sequence shown here is derived from an EMBL/GenBank/DDBJ whole genome shotgun (WGS) entry which is preliminary data.</text>
</comment>
<dbReference type="AlphaFoldDB" id="A0A4C1Z4A4"/>
<name>A0A4C1Z4A4_EUMVA</name>